<dbReference type="KEGG" id="tng:GSTEN00036479G001"/>
<evidence type="ECO:0000256" key="1">
    <source>
        <dbReference type="SAM" id="MobiDB-lite"/>
    </source>
</evidence>
<accession>Q4RCF5</accession>
<proteinExistence type="predicted"/>
<evidence type="ECO:0000313" key="2">
    <source>
        <dbReference type="EMBL" id="CAG13928.1"/>
    </source>
</evidence>
<dbReference type="AlphaFoldDB" id="Q4RCF5"/>
<dbReference type="EMBL" id="CAAE01019033">
    <property type="protein sequence ID" value="CAG13928.1"/>
    <property type="molecule type" value="Genomic_DNA"/>
</dbReference>
<feature type="compositionally biased region" description="Polar residues" evidence="1">
    <location>
        <begin position="1"/>
        <end position="10"/>
    </location>
</feature>
<gene>
    <name evidence="2" type="ORF">GSTENG00036479001</name>
</gene>
<reference evidence="2" key="2">
    <citation type="submission" date="2004-02" db="EMBL/GenBank/DDBJ databases">
        <authorList>
            <consortium name="Genoscope"/>
            <consortium name="Whitehead Institute Centre for Genome Research"/>
        </authorList>
    </citation>
    <scope>NUCLEOTIDE SEQUENCE</scope>
</reference>
<name>Q4RCF5_TETNG</name>
<feature type="non-terminal residue" evidence="2">
    <location>
        <position position="1"/>
    </location>
</feature>
<sequence>TTLKRASTLSERGKKGTHSSSFQKER</sequence>
<comment type="caution">
    <text evidence="2">The sequence shown here is derived from an EMBL/GenBank/DDBJ whole genome shotgun (WGS) entry which is preliminary data.</text>
</comment>
<feature type="region of interest" description="Disordered" evidence="1">
    <location>
        <begin position="1"/>
        <end position="26"/>
    </location>
</feature>
<protein>
    <submittedName>
        <fullName evidence="2">(spotted green pufferfish) hypothetical protein</fullName>
    </submittedName>
</protein>
<reference evidence="2" key="1">
    <citation type="journal article" date="2004" name="Nature">
        <title>Genome duplication in the teleost fish Tetraodon nigroviridis reveals the early vertebrate proto-karyotype.</title>
        <authorList>
            <person name="Jaillon O."/>
            <person name="Aury J.-M."/>
            <person name="Brunet F."/>
            <person name="Petit J.-L."/>
            <person name="Stange-Thomann N."/>
            <person name="Mauceli E."/>
            <person name="Bouneau L."/>
            <person name="Fischer C."/>
            <person name="Ozouf-Costaz C."/>
            <person name="Bernot A."/>
            <person name="Nicaud S."/>
            <person name="Jaffe D."/>
            <person name="Fisher S."/>
            <person name="Lutfalla G."/>
            <person name="Dossat C."/>
            <person name="Segurens B."/>
            <person name="Dasilva C."/>
            <person name="Salanoubat M."/>
            <person name="Levy M."/>
            <person name="Boudet N."/>
            <person name="Castellano S."/>
            <person name="Anthouard V."/>
            <person name="Jubin C."/>
            <person name="Castelli V."/>
            <person name="Katinka M."/>
            <person name="Vacherie B."/>
            <person name="Biemont C."/>
            <person name="Skalli Z."/>
            <person name="Cattolico L."/>
            <person name="Poulain J."/>
            <person name="De Berardinis V."/>
            <person name="Cruaud C."/>
            <person name="Duprat S."/>
            <person name="Brottier P."/>
            <person name="Coutanceau J.-P."/>
            <person name="Gouzy J."/>
            <person name="Parra G."/>
            <person name="Lardier G."/>
            <person name="Chapple C."/>
            <person name="McKernan K.J."/>
            <person name="McEwan P."/>
            <person name="Bosak S."/>
            <person name="Kellis M."/>
            <person name="Volff J.-N."/>
            <person name="Guigo R."/>
            <person name="Zody M.C."/>
            <person name="Mesirov J."/>
            <person name="Lindblad-Toh K."/>
            <person name="Birren B."/>
            <person name="Nusbaum C."/>
            <person name="Kahn D."/>
            <person name="Robinson-Rechavi M."/>
            <person name="Laudet V."/>
            <person name="Schachter V."/>
            <person name="Quetier F."/>
            <person name="Saurin W."/>
            <person name="Scarpelli C."/>
            <person name="Wincker P."/>
            <person name="Lander E.S."/>
            <person name="Weissenbach J."/>
            <person name="Roest Crollius H."/>
        </authorList>
    </citation>
    <scope>NUCLEOTIDE SEQUENCE [LARGE SCALE GENOMIC DNA]</scope>
</reference>
<organism evidence="2">
    <name type="scientific">Tetraodon nigroviridis</name>
    <name type="common">Spotted green pufferfish</name>
    <name type="synonym">Chelonodon nigroviridis</name>
    <dbReference type="NCBI Taxonomy" id="99883"/>
    <lineage>
        <taxon>Eukaryota</taxon>
        <taxon>Metazoa</taxon>
        <taxon>Chordata</taxon>
        <taxon>Craniata</taxon>
        <taxon>Vertebrata</taxon>
        <taxon>Euteleostomi</taxon>
        <taxon>Actinopterygii</taxon>
        <taxon>Neopterygii</taxon>
        <taxon>Teleostei</taxon>
        <taxon>Neoteleostei</taxon>
        <taxon>Acanthomorphata</taxon>
        <taxon>Eupercaria</taxon>
        <taxon>Tetraodontiformes</taxon>
        <taxon>Tetradontoidea</taxon>
        <taxon>Tetraodontidae</taxon>
        <taxon>Tetraodon</taxon>
    </lineage>
</organism>